<name>A0AAU9ACH6_LYSEN</name>
<dbReference type="Proteomes" id="UP000218824">
    <property type="component" value="Chromosome"/>
</dbReference>
<evidence type="ECO:0000313" key="3">
    <source>
        <dbReference type="Proteomes" id="UP000218824"/>
    </source>
</evidence>
<dbReference type="RefSeq" id="WP_145959917.1">
    <property type="nucleotide sequence ID" value="NZ_AP014940.1"/>
</dbReference>
<protein>
    <submittedName>
        <fullName evidence="2">Uncharacterized protein</fullName>
    </submittedName>
</protein>
<feature type="transmembrane region" description="Helical" evidence="1">
    <location>
        <begin position="196"/>
        <end position="219"/>
    </location>
</feature>
<feature type="transmembrane region" description="Helical" evidence="1">
    <location>
        <begin position="153"/>
        <end position="175"/>
    </location>
</feature>
<feature type="transmembrane region" description="Helical" evidence="1">
    <location>
        <begin position="225"/>
        <end position="244"/>
    </location>
</feature>
<evidence type="ECO:0000313" key="2">
    <source>
        <dbReference type="EMBL" id="BAV95792.1"/>
    </source>
</evidence>
<feature type="transmembrane region" description="Helical" evidence="1">
    <location>
        <begin position="256"/>
        <end position="275"/>
    </location>
</feature>
<dbReference type="KEGG" id="lem:LEN_0305"/>
<feature type="transmembrane region" description="Helical" evidence="1">
    <location>
        <begin position="34"/>
        <end position="53"/>
    </location>
</feature>
<feature type="transmembrane region" description="Helical" evidence="1">
    <location>
        <begin position="65"/>
        <end position="98"/>
    </location>
</feature>
<proteinExistence type="predicted"/>
<reference evidence="2 3" key="1">
    <citation type="journal article" date="2017" name="DNA Res.">
        <title>Complete genome sequence and expression profile of the commercial lytic enzyme producer Lysobacter enzymogenes M497-1.</title>
        <authorList>
            <person name="Takami H."/>
            <person name="Toyoda A."/>
            <person name="Uchiyama I."/>
            <person name="Itoh T."/>
            <person name="Takaki Y."/>
            <person name="Arai W."/>
            <person name="Nishi S."/>
            <person name="Kawai M."/>
            <person name="Shinya K."/>
            <person name="Ikeda H."/>
        </authorList>
    </citation>
    <scope>NUCLEOTIDE SEQUENCE [LARGE SCALE GENOMIC DNA]</scope>
    <source>
        <strain evidence="2 3">M497-1</strain>
    </source>
</reference>
<dbReference type="EMBL" id="AP014940">
    <property type="protein sequence ID" value="BAV95792.1"/>
    <property type="molecule type" value="Genomic_DNA"/>
</dbReference>
<keyword evidence="1" id="KW-1133">Transmembrane helix</keyword>
<keyword evidence="1" id="KW-0812">Transmembrane</keyword>
<accession>A0AAU9ACH6</accession>
<sequence length="377" mass="41971">MQKIKKKATENTDVPGGKVLDWLILQFRQHPKSAVLTTSMLWGGMIILLHFYRIGYLPILALPDLFGVVLSAAAMGALLVLSVCFIMLIPGLALVHWARCGMGPRKNSVVREGKRPVFHWRYQNFALCTVAGAVAAALIYGALFASFDVWLEAVPWLITALVTAAGLCVGLIWVVADTDFGKRWVVDPSRCWWKFLLLQVLSYFFWWAYAALMLLFWANRTGWDMALNVVILLVLSVFLHLLMLAVSKRSARTKAVAVLGIVCYFTLATNSLTSWQSRIVAHFDLGEVSHVNLILDRTGCDAVNSAWSKRPCVVVQGGSPQAYLLYDVDLITRVGPFYVVGESGAVNDLEDRRLLRVAIKGDNVLGWSRIRSEKSPK</sequence>
<organism evidence="2 3">
    <name type="scientific">Lysobacter enzymogenes</name>
    <dbReference type="NCBI Taxonomy" id="69"/>
    <lineage>
        <taxon>Bacteria</taxon>
        <taxon>Pseudomonadati</taxon>
        <taxon>Pseudomonadota</taxon>
        <taxon>Gammaproteobacteria</taxon>
        <taxon>Lysobacterales</taxon>
        <taxon>Lysobacteraceae</taxon>
        <taxon>Lysobacter</taxon>
    </lineage>
</organism>
<dbReference type="AlphaFoldDB" id="A0AAU9ACH6"/>
<evidence type="ECO:0000256" key="1">
    <source>
        <dbReference type="SAM" id="Phobius"/>
    </source>
</evidence>
<dbReference type="GeneID" id="83062225"/>
<keyword evidence="1" id="KW-0472">Membrane</keyword>
<gene>
    <name evidence="2" type="ORF">LEN_0305</name>
</gene>
<feature type="transmembrane region" description="Helical" evidence="1">
    <location>
        <begin position="124"/>
        <end position="147"/>
    </location>
</feature>